<evidence type="ECO:0000313" key="1">
    <source>
        <dbReference type="EMBL" id="MBB5577157.1"/>
    </source>
</evidence>
<comment type="caution">
    <text evidence="1">The sequence shown here is derived from an EMBL/GenBank/DDBJ whole genome shotgun (WGS) entry which is preliminary data.</text>
</comment>
<sequence length="29" mass="3196">MIRHHVAMGLAINIRPMAAVRNSIPIAEI</sequence>
<evidence type="ECO:0000313" key="2">
    <source>
        <dbReference type="Proteomes" id="UP000549882"/>
    </source>
</evidence>
<dbReference type="EMBL" id="JACHBI010000017">
    <property type="protein sequence ID" value="MBB5577157.1"/>
    <property type="molecule type" value="Genomic_DNA"/>
</dbReference>
<name>A0A7W9D475_9HYPH</name>
<proteinExistence type="predicted"/>
<reference evidence="1 2" key="1">
    <citation type="submission" date="2020-08" db="EMBL/GenBank/DDBJ databases">
        <title>Genomic Encyclopedia of Type Strains, Phase IV (KMG-V): Genome sequencing to study the core and pangenomes of soil and plant-associated prokaryotes.</title>
        <authorList>
            <person name="Whitman W."/>
        </authorList>
    </citation>
    <scope>NUCLEOTIDE SEQUENCE [LARGE SCALE GENOMIC DNA]</scope>
    <source>
        <strain evidence="1 2">SEMIA 4064</strain>
    </source>
</reference>
<accession>A0A7W9D475</accession>
<dbReference type="Proteomes" id="UP000549882">
    <property type="component" value="Unassembled WGS sequence"/>
</dbReference>
<gene>
    <name evidence="1" type="ORF">GGD50_005808</name>
</gene>
<keyword evidence="2" id="KW-1185">Reference proteome</keyword>
<dbReference type="AlphaFoldDB" id="A0A7W9D475"/>
<organism evidence="1 2">
    <name type="scientific">Rhizobium paranaense</name>
    <dbReference type="NCBI Taxonomy" id="1650438"/>
    <lineage>
        <taxon>Bacteria</taxon>
        <taxon>Pseudomonadati</taxon>
        <taxon>Pseudomonadota</taxon>
        <taxon>Alphaproteobacteria</taxon>
        <taxon>Hyphomicrobiales</taxon>
        <taxon>Rhizobiaceae</taxon>
        <taxon>Rhizobium/Agrobacterium group</taxon>
        <taxon>Rhizobium</taxon>
    </lineage>
</organism>
<protein>
    <submittedName>
        <fullName evidence="1">Uncharacterized protein</fullName>
    </submittedName>
</protein>